<organism evidence="1 2">
    <name type="scientific">Actinacidiphila bryophytorum</name>
    <dbReference type="NCBI Taxonomy" id="1436133"/>
    <lineage>
        <taxon>Bacteria</taxon>
        <taxon>Bacillati</taxon>
        <taxon>Actinomycetota</taxon>
        <taxon>Actinomycetes</taxon>
        <taxon>Kitasatosporales</taxon>
        <taxon>Streptomycetaceae</taxon>
        <taxon>Actinacidiphila</taxon>
    </lineage>
</organism>
<gene>
    <name evidence="1" type="ORF">SBRY_90171</name>
</gene>
<proteinExistence type="predicted"/>
<protein>
    <submittedName>
        <fullName evidence="1">Uncharacterized protein</fullName>
    </submittedName>
</protein>
<evidence type="ECO:0000313" key="1">
    <source>
        <dbReference type="EMBL" id="CAG7658173.1"/>
    </source>
</evidence>
<name>A0A9W4H8N7_9ACTN</name>
<reference evidence="1" key="1">
    <citation type="submission" date="2021-06" db="EMBL/GenBank/DDBJ databases">
        <authorList>
            <person name="Arsene-Ploetze F."/>
        </authorList>
    </citation>
    <scope>NUCLEOTIDE SEQUENCE</scope>
    <source>
        <strain evidence="1">SBRY1</strain>
    </source>
</reference>
<evidence type="ECO:0000313" key="2">
    <source>
        <dbReference type="Proteomes" id="UP001153328"/>
    </source>
</evidence>
<dbReference type="AlphaFoldDB" id="A0A9W4H8N7"/>
<sequence>MDTTGAALLRTPDGVSAQLAFGLDPGYRSVYELGGACAVPARSVVRAALRRPAVT</sequence>
<accession>A0A9W4H8N7</accession>
<dbReference type="EMBL" id="CAJVAX010000023">
    <property type="protein sequence ID" value="CAG7658173.1"/>
    <property type="molecule type" value="Genomic_DNA"/>
</dbReference>
<dbReference type="Proteomes" id="UP001153328">
    <property type="component" value="Unassembled WGS sequence"/>
</dbReference>
<keyword evidence="2" id="KW-1185">Reference proteome</keyword>
<comment type="caution">
    <text evidence="1">The sequence shown here is derived from an EMBL/GenBank/DDBJ whole genome shotgun (WGS) entry which is preliminary data.</text>
</comment>